<feature type="chain" id="PRO_5046717150" evidence="1">
    <location>
        <begin position="18"/>
        <end position="166"/>
    </location>
</feature>
<proteinExistence type="predicted"/>
<evidence type="ECO:0000256" key="1">
    <source>
        <dbReference type="SAM" id="SignalP"/>
    </source>
</evidence>
<dbReference type="RefSeq" id="WP_408080068.1">
    <property type="nucleotide sequence ID" value="NZ_JBELQC010000003.1"/>
</dbReference>
<feature type="signal peptide" evidence="1">
    <location>
        <begin position="1"/>
        <end position="17"/>
    </location>
</feature>
<reference evidence="2 3" key="1">
    <citation type="submission" date="2024-06" db="EMBL/GenBank/DDBJ databases">
        <authorList>
            <person name="Kaempfer P."/>
            <person name="Viver T."/>
        </authorList>
    </citation>
    <scope>NUCLEOTIDE SEQUENCE [LARGE SCALE GENOMIC DNA]</scope>
    <source>
        <strain evidence="2 3">ST-64</strain>
    </source>
</reference>
<protein>
    <submittedName>
        <fullName evidence="2">Uncharacterized protein</fullName>
    </submittedName>
</protein>
<organism evidence="2 3">
    <name type="scientific">Sphingomonas plantiphila</name>
    <dbReference type="NCBI Taxonomy" id="3163295"/>
    <lineage>
        <taxon>Bacteria</taxon>
        <taxon>Pseudomonadati</taxon>
        <taxon>Pseudomonadota</taxon>
        <taxon>Alphaproteobacteria</taxon>
        <taxon>Sphingomonadales</taxon>
        <taxon>Sphingomonadaceae</taxon>
        <taxon>Sphingomonas</taxon>
    </lineage>
</organism>
<keyword evidence="1" id="KW-0732">Signal</keyword>
<gene>
    <name evidence="2" type="ORF">ABS767_15735</name>
</gene>
<dbReference type="Proteomes" id="UP001629244">
    <property type="component" value="Unassembled WGS sequence"/>
</dbReference>
<accession>A0ABW8YQ66</accession>
<evidence type="ECO:0000313" key="3">
    <source>
        <dbReference type="Proteomes" id="UP001629244"/>
    </source>
</evidence>
<dbReference type="EMBL" id="JBELQC010000003">
    <property type="protein sequence ID" value="MFL9842421.1"/>
    <property type="molecule type" value="Genomic_DNA"/>
</dbReference>
<comment type="caution">
    <text evidence="2">The sequence shown here is derived from an EMBL/GenBank/DDBJ whole genome shotgun (WGS) entry which is preliminary data.</text>
</comment>
<sequence>MSTVAATLLLAACSGGAPQPAASPTPPSLESAAIDRGLIRDPADTDVSGLYARDTDRVCVVRQGTAYRIGAFVDYGDGLSCTGRGTAARSGSSLAVELTGKGDASCAFTAKFDGERITFPATLPDACAKLCGPRASFAALEVERLSESAAEAEALRTAEGKRLCAD</sequence>
<evidence type="ECO:0000313" key="2">
    <source>
        <dbReference type="EMBL" id="MFL9842421.1"/>
    </source>
</evidence>
<keyword evidence="3" id="KW-1185">Reference proteome</keyword>
<name>A0ABW8YQ66_9SPHN</name>